<dbReference type="NCBIfam" id="TIGR00636">
    <property type="entry name" value="PduO_Nterm"/>
    <property type="match status" value="1"/>
</dbReference>
<accession>A0A1F7Y307</accession>
<dbReference type="EC" id="2.5.1.17" evidence="4"/>
<dbReference type="UniPathway" id="UPA00148">
    <property type="reaction ID" value="UER00233"/>
</dbReference>
<dbReference type="Proteomes" id="UP000178419">
    <property type="component" value="Unassembled WGS sequence"/>
</dbReference>
<dbReference type="GO" id="GO:0008817">
    <property type="term" value="F:corrinoid adenosyltransferase activity"/>
    <property type="evidence" value="ECO:0007669"/>
    <property type="project" value="UniProtKB-UniRule"/>
</dbReference>
<organism evidence="6 7">
    <name type="scientific">Candidatus Woesebacteria bacterium RIFCSPHIGHO2_01_FULL_38_9</name>
    <dbReference type="NCBI Taxonomy" id="1802492"/>
    <lineage>
        <taxon>Bacteria</taxon>
        <taxon>Candidatus Woeseibacteriota</taxon>
    </lineage>
</organism>
<feature type="domain" description="Cobalamin adenosyltransferase-like" evidence="5">
    <location>
        <begin position="3"/>
        <end position="165"/>
    </location>
</feature>
<dbReference type="InterPro" id="IPR036451">
    <property type="entry name" value="CblAdoTrfase-like_sf"/>
</dbReference>
<evidence type="ECO:0000313" key="7">
    <source>
        <dbReference type="Proteomes" id="UP000178419"/>
    </source>
</evidence>
<keyword evidence="4" id="KW-0169">Cobalamin biosynthesis</keyword>
<dbReference type="EMBL" id="MGGE01000009">
    <property type="protein sequence ID" value="OGM21707.1"/>
    <property type="molecule type" value="Genomic_DNA"/>
</dbReference>
<dbReference type="SUPFAM" id="SSF89028">
    <property type="entry name" value="Cobalamin adenosyltransferase-like"/>
    <property type="match status" value="1"/>
</dbReference>
<comment type="pathway">
    <text evidence="4">Cofactor biosynthesis; adenosylcobalamin biosynthesis; adenosylcobalamin from cob(II)yrinate a,c-diamide: step 2/7.</text>
</comment>
<name>A0A1F7Y307_9BACT</name>
<gene>
    <name evidence="6" type="ORF">A2714_05430</name>
</gene>
<comment type="catalytic activity">
    <reaction evidence="4">
        <text>2 cob(II)yrinate a,c diamide + reduced [electron-transfer flavoprotein] + 2 ATP = 2 adenosylcob(III)yrinate a,c-diamide + 2 triphosphate + oxidized [electron-transfer flavoprotein] + 3 H(+)</text>
        <dbReference type="Rhea" id="RHEA:11528"/>
        <dbReference type="Rhea" id="RHEA-COMP:10685"/>
        <dbReference type="Rhea" id="RHEA-COMP:10686"/>
        <dbReference type="ChEBI" id="CHEBI:15378"/>
        <dbReference type="ChEBI" id="CHEBI:18036"/>
        <dbReference type="ChEBI" id="CHEBI:30616"/>
        <dbReference type="ChEBI" id="CHEBI:57692"/>
        <dbReference type="ChEBI" id="CHEBI:58307"/>
        <dbReference type="ChEBI" id="CHEBI:58503"/>
        <dbReference type="ChEBI" id="CHEBI:58537"/>
        <dbReference type="EC" id="2.5.1.17"/>
    </reaction>
</comment>
<comment type="caution">
    <text evidence="6">The sequence shown here is derived from an EMBL/GenBank/DDBJ whole genome shotgun (WGS) entry which is preliminary data.</text>
</comment>
<dbReference type="PANTHER" id="PTHR12213:SF0">
    <property type="entry name" value="CORRINOID ADENOSYLTRANSFERASE MMAB"/>
    <property type="match status" value="1"/>
</dbReference>
<dbReference type="GO" id="GO:0005524">
    <property type="term" value="F:ATP binding"/>
    <property type="evidence" value="ECO:0007669"/>
    <property type="project" value="UniProtKB-UniRule"/>
</dbReference>
<dbReference type="Gene3D" id="1.20.1200.10">
    <property type="entry name" value="Cobalamin adenosyltransferase-like"/>
    <property type="match status" value="1"/>
</dbReference>
<evidence type="ECO:0000256" key="2">
    <source>
        <dbReference type="ARBA" id="ARBA00022741"/>
    </source>
</evidence>
<keyword evidence="1 4" id="KW-0808">Transferase</keyword>
<dbReference type="GO" id="GO:0009236">
    <property type="term" value="P:cobalamin biosynthetic process"/>
    <property type="evidence" value="ECO:0007669"/>
    <property type="project" value="UniProtKB-UniRule"/>
</dbReference>
<sequence>MVIYTKRGDKGETSMYDTSGAQRERVSKDSLIVEALGSIDELNSFLGIAKTQSKDTKTQKIIGEVQKNLLRIGSITGGSKLKFSSVQTKKLERIIDEFEGKLPILKNFVIPGGSINAAQLQYARALTRRAERRVVALSKIQYTKPNILIYMNRLSDFLFMLARKANADFEILDEVWIGRRK</sequence>
<evidence type="ECO:0000256" key="1">
    <source>
        <dbReference type="ARBA" id="ARBA00022679"/>
    </source>
</evidence>
<dbReference type="InterPro" id="IPR016030">
    <property type="entry name" value="CblAdoTrfase-like"/>
</dbReference>
<evidence type="ECO:0000313" key="6">
    <source>
        <dbReference type="EMBL" id="OGM21707.1"/>
    </source>
</evidence>
<comment type="similarity">
    <text evidence="4">Belongs to the Cob(I)alamin adenosyltransferase family.</text>
</comment>
<dbReference type="PANTHER" id="PTHR12213">
    <property type="entry name" value="CORRINOID ADENOSYLTRANSFERASE"/>
    <property type="match status" value="1"/>
</dbReference>
<reference evidence="6 7" key="1">
    <citation type="journal article" date="2016" name="Nat. Commun.">
        <title>Thousands of microbial genomes shed light on interconnected biogeochemical processes in an aquifer system.</title>
        <authorList>
            <person name="Anantharaman K."/>
            <person name="Brown C.T."/>
            <person name="Hug L.A."/>
            <person name="Sharon I."/>
            <person name="Castelle C.J."/>
            <person name="Probst A.J."/>
            <person name="Thomas B.C."/>
            <person name="Singh A."/>
            <person name="Wilkins M.J."/>
            <person name="Karaoz U."/>
            <person name="Brodie E.L."/>
            <person name="Williams K.H."/>
            <person name="Hubbard S.S."/>
            <person name="Banfield J.F."/>
        </authorList>
    </citation>
    <scope>NUCLEOTIDE SEQUENCE [LARGE SCALE GENOMIC DNA]</scope>
</reference>
<keyword evidence="3 4" id="KW-0067">ATP-binding</keyword>
<keyword evidence="2 4" id="KW-0547">Nucleotide-binding</keyword>
<dbReference type="Pfam" id="PF01923">
    <property type="entry name" value="Cob_adeno_trans"/>
    <property type="match status" value="1"/>
</dbReference>
<evidence type="ECO:0000256" key="3">
    <source>
        <dbReference type="ARBA" id="ARBA00022840"/>
    </source>
</evidence>
<evidence type="ECO:0000256" key="4">
    <source>
        <dbReference type="RuleBase" id="RU366026"/>
    </source>
</evidence>
<dbReference type="AlphaFoldDB" id="A0A1F7Y307"/>
<dbReference type="InterPro" id="IPR029499">
    <property type="entry name" value="PduO-typ"/>
</dbReference>
<comment type="catalytic activity">
    <reaction evidence="4">
        <text>2 cob(II)alamin + reduced [electron-transfer flavoprotein] + 2 ATP = 2 adenosylcob(III)alamin + 2 triphosphate + oxidized [electron-transfer flavoprotein] + 3 H(+)</text>
        <dbReference type="Rhea" id="RHEA:28671"/>
        <dbReference type="Rhea" id="RHEA-COMP:10685"/>
        <dbReference type="Rhea" id="RHEA-COMP:10686"/>
        <dbReference type="ChEBI" id="CHEBI:15378"/>
        <dbReference type="ChEBI" id="CHEBI:16304"/>
        <dbReference type="ChEBI" id="CHEBI:18036"/>
        <dbReference type="ChEBI" id="CHEBI:18408"/>
        <dbReference type="ChEBI" id="CHEBI:30616"/>
        <dbReference type="ChEBI" id="CHEBI:57692"/>
        <dbReference type="ChEBI" id="CHEBI:58307"/>
        <dbReference type="EC" id="2.5.1.17"/>
    </reaction>
</comment>
<protein>
    <recommendedName>
        <fullName evidence="4">Corrinoid adenosyltransferase</fullName>
        <ecNumber evidence="4">2.5.1.17</ecNumber>
    </recommendedName>
    <alternativeName>
        <fullName evidence="4">Cob(II)alamin adenosyltransferase</fullName>
    </alternativeName>
    <alternativeName>
        <fullName evidence="4">Cob(II)yrinic acid a,c-diamide adenosyltransferase</fullName>
    </alternativeName>
    <alternativeName>
        <fullName evidence="4">Cobinamide/cobalamin adenosyltransferase</fullName>
    </alternativeName>
</protein>
<proteinExistence type="inferred from homology"/>
<evidence type="ECO:0000259" key="5">
    <source>
        <dbReference type="Pfam" id="PF01923"/>
    </source>
</evidence>